<name>J9G5N4_9ZZZZ</name>
<keyword evidence="2" id="KW-0658">Purine biosynthesis</keyword>
<dbReference type="GO" id="GO:0004643">
    <property type="term" value="F:phosphoribosylaminoimidazolecarboxamide formyltransferase activity"/>
    <property type="evidence" value="ECO:0007669"/>
    <property type="project" value="InterPro"/>
</dbReference>
<dbReference type="InterPro" id="IPR002695">
    <property type="entry name" value="PurH-like"/>
</dbReference>
<gene>
    <name evidence="5" type="ORF">EVA_17065</name>
</gene>
<dbReference type="PANTHER" id="PTHR11692">
    <property type="entry name" value="BIFUNCTIONAL PURINE BIOSYNTHESIS PROTEIN PURH"/>
    <property type="match status" value="1"/>
</dbReference>
<dbReference type="GO" id="GO:0005829">
    <property type="term" value="C:cytosol"/>
    <property type="evidence" value="ECO:0007669"/>
    <property type="project" value="TreeGrafter"/>
</dbReference>
<evidence type="ECO:0000256" key="2">
    <source>
        <dbReference type="ARBA" id="ARBA00022755"/>
    </source>
</evidence>
<dbReference type="InterPro" id="IPR024051">
    <property type="entry name" value="AICAR_Tfase_dup_dom_sf"/>
</dbReference>
<comment type="caution">
    <text evidence="5">The sequence shown here is derived from an EMBL/GenBank/DDBJ whole genome shotgun (WGS) entry which is preliminary data.</text>
</comment>
<dbReference type="EMBL" id="AMCI01006151">
    <property type="protein sequence ID" value="EJW94829.1"/>
    <property type="molecule type" value="Genomic_DNA"/>
</dbReference>
<dbReference type="AlphaFoldDB" id="J9G5N4"/>
<dbReference type="PANTHER" id="PTHR11692:SF0">
    <property type="entry name" value="BIFUNCTIONAL PURINE BIOSYNTHESIS PROTEIN ATIC"/>
    <property type="match status" value="1"/>
</dbReference>
<protein>
    <submittedName>
        <fullName evidence="5">Bifunctional phosphoribosylaminoimidazolecarboxamide formyltransferase/IMP cyclohydrolase</fullName>
    </submittedName>
</protein>
<dbReference type="InterPro" id="IPR016193">
    <property type="entry name" value="Cytidine_deaminase-like"/>
</dbReference>
<dbReference type="GO" id="GO:0006189">
    <property type="term" value="P:'de novo' IMP biosynthetic process"/>
    <property type="evidence" value="ECO:0007669"/>
    <property type="project" value="TreeGrafter"/>
</dbReference>
<proteinExistence type="predicted"/>
<dbReference type="FunFam" id="3.40.140.20:FF:000001">
    <property type="entry name" value="Bifunctional purine biosynthesis protein PurH"/>
    <property type="match status" value="1"/>
</dbReference>
<evidence type="ECO:0000256" key="4">
    <source>
        <dbReference type="ARBA" id="ARBA00023268"/>
    </source>
</evidence>
<reference evidence="5" key="1">
    <citation type="journal article" date="2012" name="PLoS ONE">
        <title>Gene sets for utilization of primary and secondary nutrition supplies in the distal gut of endangered iberian lynx.</title>
        <authorList>
            <person name="Alcaide M."/>
            <person name="Messina E."/>
            <person name="Richter M."/>
            <person name="Bargiela R."/>
            <person name="Peplies J."/>
            <person name="Huws S.A."/>
            <person name="Newbold C.J."/>
            <person name="Golyshin P.N."/>
            <person name="Simon M.A."/>
            <person name="Lopez G."/>
            <person name="Yakimov M.M."/>
            <person name="Ferrer M."/>
        </authorList>
    </citation>
    <scope>NUCLEOTIDE SEQUENCE</scope>
</reference>
<dbReference type="GO" id="GO:0003937">
    <property type="term" value="F:IMP cyclohydrolase activity"/>
    <property type="evidence" value="ECO:0007669"/>
    <property type="project" value="InterPro"/>
</dbReference>
<dbReference type="Gene3D" id="3.40.140.20">
    <property type="match status" value="1"/>
</dbReference>
<accession>J9G5N4</accession>
<organism evidence="5">
    <name type="scientific">gut metagenome</name>
    <dbReference type="NCBI Taxonomy" id="749906"/>
    <lineage>
        <taxon>unclassified sequences</taxon>
        <taxon>metagenomes</taxon>
        <taxon>organismal metagenomes</taxon>
    </lineage>
</organism>
<keyword evidence="1 5" id="KW-0808">Transferase</keyword>
<evidence type="ECO:0000256" key="3">
    <source>
        <dbReference type="ARBA" id="ARBA00022801"/>
    </source>
</evidence>
<evidence type="ECO:0000256" key="1">
    <source>
        <dbReference type="ARBA" id="ARBA00022679"/>
    </source>
</evidence>
<keyword evidence="4" id="KW-0511">Multifunctional enzyme</keyword>
<sequence>MCVTVAKPAPESMSDLNFAWKIVKHIKSNAIVVVKDGVTMGVGAGQMNRIGSAEIALKQAAATCKERGLDVKEIGLVMGSDAFFPFDDCVTLANEYGVSAIAQPGGSVRDADSIKKADECGISMLFTGERHFKH</sequence>
<keyword evidence="3 5" id="KW-0378">Hydrolase</keyword>
<evidence type="ECO:0000313" key="5">
    <source>
        <dbReference type="EMBL" id="EJW94829.1"/>
    </source>
</evidence>
<dbReference type="SUPFAM" id="SSF53927">
    <property type="entry name" value="Cytidine deaminase-like"/>
    <property type="match status" value="1"/>
</dbReference>
<dbReference type="Pfam" id="PF01808">
    <property type="entry name" value="AICARFT_IMPCHas"/>
    <property type="match status" value="1"/>
</dbReference>